<dbReference type="InterPro" id="IPR050109">
    <property type="entry name" value="HTH-type_TetR-like_transc_reg"/>
</dbReference>
<keyword evidence="7" id="KW-1185">Reference proteome</keyword>
<dbReference type="SUPFAM" id="SSF46689">
    <property type="entry name" value="Homeodomain-like"/>
    <property type="match status" value="1"/>
</dbReference>
<dbReference type="InterPro" id="IPR009057">
    <property type="entry name" value="Homeodomain-like_sf"/>
</dbReference>
<evidence type="ECO:0000259" key="5">
    <source>
        <dbReference type="PROSITE" id="PS50977"/>
    </source>
</evidence>
<feature type="DNA-binding region" description="H-T-H motif" evidence="4">
    <location>
        <begin position="41"/>
        <end position="60"/>
    </location>
</feature>
<feature type="domain" description="HTH tetR-type" evidence="5">
    <location>
        <begin position="18"/>
        <end position="78"/>
    </location>
</feature>
<dbReference type="PANTHER" id="PTHR30055:SF151">
    <property type="entry name" value="TRANSCRIPTIONAL REGULATORY PROTEIN"/>
    <property type="match status" value="1"/>
</dbReference>
<dbReference type="PANTHER" id="PTHR30055">
    <property type="entry name" value="HTH-TYPE TRANSCRIPTIONAL REGULATOR RUTR"/>
    <property type="match status" value="1"/>
</dbReference>
<dbReference type="Gene3D" id="1.10.357.10">
    <property type="entry name" value="Tetracycline Repressor, domain 2"/>
    <property type="match status" value="1"/>
</dbReference>
<accession>A0ABW2HS67</accession>
<evidence type="ECO:0000313" key="6">
    <source>
        <dbReference type="EMBL" id="MFC7275958.1"/>
    </source>
</evidence>
<gene>
    <name evidence="6" type="ORF">ACFQS1_18350</name>
</gene>
<proteinExistence type="predicted"/>
<evidence type="ECO:0000256" key="4">
    <source>
        <dbReference type="PROSITE-ProRule" id="PRU00335"/>
    </source>
</evidence>
<dbReference type="PRINTS" id="PR00455">
    <property type="entry name" value="HTHTETR"/>
</dbReference>
<reference evidence="7" key="1">
    <citation type="journal article" date="2019" name="Int. J. Syst. Evol. Microbiol.">
        <title>The Global Catalogue of Microorganisms (GCM) 10K type strain sequencing project: providing services to taxonomists for standard genome sequencing and annotation.</title>
        <authorList>
            <consortium name="The Broad Institute Genomics Platform"/>
            <consortium name="The Broad Institute Genome Sequencing Center for Infectious Disease"/>
            <person name="Wu L."/>
            <person name="Ma J."/>
        </authorList>
    </citation>
    <scope>NUCLEOTIDE SEQUENCE [LARGE SCALE GENOMIC DNA]</scope>
    <source>
        <strain evidence="7">XZYJT-10</strain>
    </source>
</reference>
<evidence type="ECO:0000256" key="2">
    <source>
        <dbReference type="ARBA" id="ARBA00023125"/>
    </source>
</evidence>
<protein>
    <submittedName>
        <fullName evidence="6">TetR/AcrR family transcriptional regulator</fullName>
    </submittedName>
</protein>
<evidence type="ECO:0000313" key="7">
    <source>
        <dbReference type="Proteomes" id="UP001596548"/>
    </source>
</evidence>
<evidence type="ECO:0000256" key="1">
    <source>
        <dbReference type="ARBA" id="ARBA00023015"/>
    </source>
</evidence>
<sequence>MPAHDPGRGAPKRAPRNTLSRAAIVEAALELIDTAGLDAVTMPNVAGRLGVGTMSLYRHVNDKRDLVDAVAERVMGRIEVPDGVPDDWEGRVVGYLRALREAAAAHPALGRILADHGLTVWPVFAQLETVHGILIRAGFAPGDAVRAFYSLFTYVFGAVLWELPRVRRQPEEAYVSSWHSAIDALDPGDYPDLHALRRELATAASADQFEYGLGLLVASLRARASADHRPPSGPERGDDLG</sequence>
<dbReference type="EMBL" id="JBHTBJ010000012">
    <property type="protein sequence ID" value="MFC7275958.1"/>
    <property type="molecule type" value="Genomic_DNA"/>
</dbReference>
<dbReference type="Pfam" id="PF00440">
    <property type="entry name" value="TetR_N"/>
    <property type="match status" value="1"/>
</dbReference>
<comment type="caution">
    <text evidence="6">The sequence shown here is derived from an EMBL/GenBank/DDBJ whole genome shotgun (WGS) entry which is preliminary data.</text>
</comment>
<organism evidence="6 7">
    <name type="scientific">Paractinoplanes rhizophilus</name>
    <dbReference type="NCBI Taxonomy" id="1416877"/>
    <lineage>
        <taxon>Bacteria</taxon>
        <taxon>Bacillati</taxon>
        <taxon>Actinomycetota</taxon>
        <taxon>Actinomycetes</taxon>
        <taxon>Micromonosporales</taxon>
        <taxon>Micromonosporaceae</taxon>
        <taxon>Paractinoplanes</taxon>
    </lineage>
</organism>
<evidence type="ECO:0000256" key="3">
    <source>
        <dbReference type="ARBA" id="ARBA00023163"/>
    </source>
</evidence>
<keyword evidence="3" id="KW-0804">Transcription</keyword>
<dbReference type="Proteomes" id="UP001596548">
    <property type="component" value="Unassembled WGS sequence"/>
</dbReference>
<dbReference type="InterPro" id="IPR004111">
    <property type="entry name" value="Repressor_TetR_C"/>
</dbReference>
<keyword evidence="2 4" id="KW-0238">DNA-binding</keyword>
<dbReference type="InterPro" id="IPR036271">
    <property type="entry name" value="Tet_transcr_reg_TetR-rel_C_sf"/>
</dbReference>
<keyword evidence="1" id="KW-0805">Transcription regulation</keyword>
<dbReference type="RefSeq" id="WP_378969686.1">
    <property type="nucleotide sequence ID" value="NZ_JBHTBJ010000012.1"/>
</dbReference>
<name>A0ABW2HS67_9ACTN</name>
<dbReference type="Pfam" id="PF02909">
    <property type="entry name" value="TetR_C_1"/>
    <property type="match status" value="1"/>
</dbReference>
<dbReference type="SUPFAM" id="SSF48498">
    <property type="entry name" value="Tetracyclin repressor-like, C-terminal domain"/>
    <property type="match status" value="1"/>
</dbReference>
<dbReference type="InterPro" id="IPR001647">
    <property type="entry name" value="HTH_TetR"/>
</dbReference>
<dbReference type="PROSITE" id="PS50977">
    <property type="entry name" value="HTH_TETR_2"/>
    <property type="match status" value="1"/>
</dbReference>